<reference evidence="2 3" key="1">
    <citation type="submission" date="2019-12" db="EMBL/GenBank/DDBJ databases">
        <authorList>
            <person name="Lee S.D."/>
        </authorList>
    </citation>
    <scope>NUCLEOTIDE SEQUENCE [LARGE SCALE GENOMIC DNA]</scope>
    <source>
        <strain evidence="2 3">SAP-6</strain>
    </source>
</reference>
<accession>A0A845SIZ3</accession>
<proteinExistence type="predicted"/>
<dbReference type="RefSeq" id="WP_162366054.1">
    <property type="nucleotide sequence ID" value="NZ_WUBS01000007.1"/>
</dbReference>
<dbReference type="EMBL" id="WUBS01000007">
    <property type="protein sequence ID" value="NDL63332.1"/>
    <property type="molecule type" value="Genomic_DNA"/>
</dbReference>
<dbReference type="AlphaFoldDB" id="A0A845SIZ3"/>
<dbReference type="Pfam" id="PF07978">
    <property type="entry name" value="NIPSNAP"/>
    <property type="match status" value="1"/>
</dbReference>
<evidence type="ECO:0000259" key="1">
    <source>
        <dbReference type="Pfam" id="PF07978"/>
    </source>
</evidence>
<evidence type="ECO:0000313" key="2">
    <source>
        <dbReference type="EMBL" id="NDL63332.1"/>
    </source>
</evidence>
<feature type="domain" description="NIPSNAP" evidence="1">
    <location>
        <begin position="3"/>
        <end position="105"/>
    </location>
</feature>
<dbReference type="InterPro" id="IPR011008">
    <property type="entry name" value="Dimeric_a/b-barrel"/>
</dbReference>
<dbReference type="SUPFAM" id="SSF54909">
    <property type="entry name" value="Dimeric alpha+beta barrel"/>
    <property type="match status" value="1"/>
</dbReference>
<keyword evidence="3" id="KW-1185">Reference proteome</keyword>
<reference evidence="2 3" key="2">
    <citation type="submission" date="2020-02" db="EMBL/GenBank/DDBJ databases">
        <title>The new genus of Enterobacteriales.</title>
        <authorList>
            <person name="Kim I.S."/>
        </authorList>
    </citation>
    <scope>NUCLEOTIDE SEQUENCE [LARGE SCALE GENOMIC DNA]</scope>
    <source>
        <strain evidence="2 3">SAP-6</strain>
    </source>
</reference>
<gene>
    <name evidence="2" type="ORF">GRH90_11320</name>
</gene>
<evidence type="ECO:0000313" key="3">
    <source>
        <dbReference type="Proteomes" id="UP000461443"/>
    </source>
</evidence>
<sequence length="108" mass="12549">MIVEMRVYHCLPGRLPALQERFRNTTLAFFAQYGIEPVGFWTTLIGPSNHSLTYLLKWQSLADRETRWNAFQSDKDWIAKRTASEADKPIVERIENSFLAPTDFSALR</sequence>
<dbReference type="Proteomes" id="UP000461443">
    <property type="component" value="Unassembled WGS sequence"/>
</dbReference>
<name>A0A845SIZ3_9GAMM</name>
<protein>
    <submittedName>
        <fullName evidence="2">NIPSNAP family protein</fullName>
    </submittedName>
</protein>
<dbReference type="Gene3D" id="3.30.70.100">
    <property type="match status" value="1"/>
</dbReference>
<organism evidence="2 3">
    <name type="scientific">Acerihabitans arboris</name>
    <dbReference type="NCBI Taxonomy" id="2691583"/>
    <lineage>
        <taxon>Bacteria</taxon>
        <taxon>Pseudomonadati</taxon>
        <taxon>Pseudomonadota</taxon>
        <taxon>Gammaproteobacteria</taxon>
        <taxon>Enterobacterales</taxon>
        <taxon>Pectobacteriaceae</taxon>
        <taxon>Acerihabitans</taxon>
    </lineage>
</organism>
<dbReference type="InterPro" id="IPR012577">
    <property type="entry name" value="NIPSNAP"/>
</dbReference>
<comment type="caution">
    <text evidence="2">The sequence shown here is derived from an EMBL/GenBank/DDBJ whole genome shotgun (WGS) entry which is preliminary data.</text>
</comment>